<evidence type="ECO:0000256" key="5">
    <source>
        <dbReference type="ARBA" id="ARBA00023128"/>
    </source>
</evidence>
<evidence type="ECO:0000256" key="1">
    <source>
        <dbReference type="ARBA" id="ARBA00004173"/>
    </source>
</evidence>
<dbReference type="CDD" id="cd08248">
    <property type="entry name" value="RTN4I1"/>
    <property type="match status" value="1"/>
</dbReference>
<evidence type="ECO:0000256" key="3">
    <source>
        <dbReference type="ARBA" id="ARBA00022946"/>
    </source>
</evidence>
<dbReference type="InterPro" id="IPR037397">
    <property type="entry name" value="RTN4IP1"/>
</dbReference>
<dbReference type="SUPFAM" id="SSF50129">
    <property type="entry name" value="GroES-like"/>
    <property type="match status" value="1"/>
</dbReference>
<dbReference type="InterPro" id="IPR013154">
    <property type="entry name" value="ADH-like_N"/>
</dbReference>
<reference evidence="7 8" key="1">
    <citation type="journal article" date="2018" name="Mol. Genet. Genomics">
        <title>The red deer Cervus elaphus genome CerEla1.0: sequencing, annotating, genes, and chromosomes.</title>
        <authorList>
            <person name="Bana N.A."/>
            <person name="Nyiri A."/>
            <person name="Nagy J."/>
            <person name="Frank K."/>
            <person name="Nagy T."/>
            <person name="Steger V."/>
            <person name="Schiller M."/>
            <person name="Lakatos P."/>
            <person name="Sugar L."/>
            <person name="Horn P."/>
            <person name="Barta E."/>
            <person name="Orosz L."/>
        </authorList>
    </citation>
    <scope>NUCLEOTIDE SEQUENCE [LARGE SCALE GENOMIC DNA]</scope>
    <source>
        <strain evidence="7">Hungarian</strain>
    </source>
</reference>
<sequence length="377" mass="41569">MPAWVIDKYGSNEVLRFTQNMMIPMIHYPNEVIIKVHAASINPIDVNMRSGYGATALNMKRDPLHVKIKGEEFPLTLGRDVSGVVMECGLDVRYFKPGDEVWAAVPPWKQGTLSEFVVVSGNEVSHKPRSLTHTQAASLPYVALTAWSAINKVGGLNDKNCTGKRTRLACTGENGQGKEKVYLLEELLGLEEVEKEGCSSGLASVRRWVMKAWDAHVTAVCSQDASELVRKLGADDVIDYKSGSVEEQLKSSKPYSRTEGGEQAVDFSVGIALMLYVKPKENSRRFDFILDSVGGSTETWALSVLRRWSGATYVTLVTPFLLNMDRLGIADGMLQTGVTVGSKTLKHFWQGVHYRWAFFMASGPCLDDIAELVEAGK</sequence>
<proteinExistence type="inferred from homology"/>
<dbReference type="Gene3D" id="3.90.180.10">
    <property type="entry name" value="Medium-chain alcohol dehydrogenases, catalytic domain"/>
    <property type="match status" value="1"/>
</dbReference>
<dbReference type="Pfam" id="PF08240">
    <property type="entry name" value="ADH_N"/>
    <property type="match status" value="1"/>
</dbReference>
<comment type="similarity">
    <text evidence="2">Belongs to the zinc-containing alcohol dehydrogenase family. Quinone oxidoreductase subfamily.</text>
</comment>
<evidence type="ECO:0000313" key="7">
    <source>
        <dbReference type="EMBL" id="OWK01514.1"/>
    </source>
</evidence>
<dbReference type="FunFam" id="3.90.180.10:FF:000009">
    <property type="entry name" value="Reticulon-4-interacting protein 1, mitochondrial"/>
    <property type="match status" value="1"/>
</dbReference>
<dbReference type="InterPro" id="IPR050700">
    <property type="entry name" value="YIM1/Zinc_Alcohol_DH_Fams"/>
</dbReference>
<organism evidence="7 8">
    <name type="scientific">Cervus elaphus hippelaphus</name>
    <name type="common">European red deer</name>
    <dbReference type="NCBI Taxonomy" id="46360"/>
    <lineage>
        <taxon>Eukaryota</taxon>
        <taxon>Metazoa</taxon>
        <taxon>Chordata</taxon>
        <taxon>Craniata</taxon>
        <taxon>Vertebrata</taxon>
        <taxon>Euteleostomi</taxon>
        <taxon>Mammalia</taxon>
        <taxon>Eutheria</taxon>
        <taxon>Laurasiatheria</taxon>
        <taxon>Artiodactyla</taxon>
        <taxon>Ruminantia</taxon>
        <taxon>Pecora</taxon>
        <taxon>Cervidae</taxon>
        <taxon>Cervinae</taxon>
        <taxon>Cervus</taxon>
    </lineage>
</organism>
<protein>
    <submittedName>
        <fullName evidence="7">RTN4IP1</fullName>
    </submittedName>
</protein>
<comment type="caution">
    <text evidence="7">The sequence shown here is derived from an EMBL/GenBank/DDBJ whole genome shotgun (WGS) entry which is preliminary data.</text>
</comment>
<feature type="domain" description="Enoyl reductase (ER)" evidence="6">
    <location>
        <begin position="10"/>
        <end position="345"/>
    </location>
</feature>
<feature type="non-terminal residue" evidence="7">
    <location>
        <position position="377"/>
    </location>
</feature>
<dbReference type="PANTHER" id="PTHR11695">
    <property type="entry name" value="ALCOHOL DEHYDROGENASE RELATED"/>
    <property type="match status" value="1"/>
</dbReference>
<evidence type="ECO:0000313" key="8">
    <source>
        <dbReference type="Proteomes" id="UP000242450"/>
    </source>
</evidence>
<dbReference type="InterPro" id="IPR036291">
    <property type="entry name" value="NAD(P)-bd_dom_sf"/>
</dbReference>
<keyword evidence="3" id="KW-0809">Transit peptide</keyword>
<gene>
    <name evidence="7" type="ORF">Celaphus_00018901</name>
</gene>
<evidence type="ECO:0000256" key="2">
    <source>
        <dbReference type="ARBA" id="ARBA00010371"/>
    </source>
</evidence>
<dbReference type="InterPro" id="IPR011032">
    <property type="entry name" value="GroES-like_sf"/>
</dbReference>
<dbReference type="PANTHER" id="PTHR11695:SF294">
    <property type="entry name" value="RETICULON-4-INTERACTING PROTEIN 1, MITOCHONDRIAL"/>
    <property type="match status" value="1"/>
</dbReference>
<dbReference type="InterPro" id="IPR020843">
    <property type="entry name" value="ER"/>
</dbReference>
<dbReference type="Gene3D" id="3.40.50.720">
    <property type="entry name" value="NAD(P)-binding Rossmann-like Domain"/>
    <property type="match status" value="1"/>
</dbReference>
<evidence type="ECO:0000259" key="6">
    <source>
        <dbReference type="SMART" id="SM00829"/>
    </source>
</evidence>
<dbReference type="GO" id="GO:0016491">
    <property type="term" value="F:oxidoreductase activity"/>
    <property type="evidence" value="ECO:0007669"/>
    <property type="project" value="UniProtKB-KW"/>
</dbReference>
<accession>A0A212C6K7</accession>
<dbReference type="SUPFAM" id="SSF51735">
    <property type="entry name" value="NAD(P)-binding Rossmann-fold domains"/>
    <property type="match status" value="1"/>
</dbReference>
<evidence type="ECO:0000256" key="4">
    <source>
        <dbReference type="ARBA" id="ARBA00023002"/>
    </source>
</evidence>
<comment type="subcellular location">
    <subcellularLocation>
        <location evidence="1">Mitochondrion</location>
    </subcellularLocation>
</comment>
<keyword evidence="4" id="KW-0560">Oxidoreductase</keyword>
<dbReference type="OrthoDB" id="48317at2759"/>
<keyword evidence="8" id="KW-1185">Reference proteome</keyword>
<keyword evidence="5" id="KW-0496">Mitochondrion</keyword>
<dbReference type="EMBL" id="MKHE01000028">
    <property type="protein sequence ID" value="OWK01514.1"/>
    <property type="molecule type" value="Genomic_DNA"/>
</dbReference>
<dbReference type="AlphaFoldDB" id="A0A212C6K7"/>
<dbReference type="GO" id="GO:0005739">
    <property type="term" value="C:mitochondrion"/>
    <property type="evidence" value="ECO:0007669"/>
    <property type="project" value="UniProtKB-SubCell"/>
</dbReference>
<dbReference type="Proteomes" id="UP000242450">
    <property type="component" value="Chromosome 28"/>
</dbReference>
<dbReference type="SMART" id="SM00829">
    <property type="entry name" value="PKS_ER"/>
    <property type="match status" value="1"/>
</dbReference>
<name>A0A212C6K7_CEREH</name>